<proteinExistence type="predicted"/>
<evidence type="ECO:0000256" key="1">
    <source>
        <dbReference type="SAM" id="MobiDB-lite"/>
    </source>
</evidence>
<name>A0AAE0XZC3_9GAST</name>
<dbReference type="PANTHER" id="PTHR21301:SF10">
    <property type="entry name" value="REVERSE TRANSCRIPTASE DOMAIN-CONTAINING PROTEIN"/>
    <property type="match status" value="1"/>
</dbReference>
<keyword evidence="3" id="KW-1185">Reference proteome</keyword>
<dbReference type="EMBL" id="JAWDGP010007263">
    <property type="protein sequence ID" value="KAK3727020.1"/>
    <property type="molecule type" value="Genomic_DNA"/>
</dbReference>
<accession>A0AAE0XZC3</accession>
<dbReference type="Proteomes" id="UP001283361">
    <property type="component" value="Unassembled WGS sequence"/>
</dbReference>
<evidence type="ECO:0000313" key="3">
    <source>
        <dbReference type="Proteomes" id="UP001283361"/>
    </source>
</evidence>
<sequence length="259" mass="29026">MLQGSVQWLGMTDIRRSLTHTLKPRVVLRIQSNKSRHQGPPTRPIPSPTSRAPSTLPTARLRTMTPGLHHTSEKEALRELRDNDKITIKPADKGGAVVVMDTTDYIGECTRQLDNTTYYRILTSDPTNSGNNKKIQDAVDKGIEEKEISSEIGKALLVPHPTPGKFYILPKVHKEGNPGRLIIGGNGCPTEIISQFVDYHMKGLVSQLPSYVQDDMDFPEKSMISIRQALFLQIPFYVQWLSAHCTLISHIRKVRTPVV</sequence>
<feature type="region of interest" description="Disordered" evidence="1">
    <location>
        <begin position="30"/>
        <end position="56"/>
    </location>
</feature>
<protein>
    <submittedName>
        <fullName evidence="2">Uncharacterized protein</fullName>
    </submittedName>
</protein>
<dbReference type="AlphaFoldDB" id="A0AAE0XZC3"/>
<comment type="caution">
    <text evidence="2">The sequence shown here is derived from an EMBL/GenBank/DDBJ whole genome shotgun (WGS) entry which is preliminary data.</text>
</comment>
<gene>
    <name evidence="2" type="ORF">RRG08_039914</name>
</gene>
<reference evidence="2" key="1">
    <citation type="journal article" date="2023" name="G3 (Bethesda)">
        <title>A reference genome for the long-term kleptoplast-retaining sea slug Elysia crispata morphotype clarki.</title>
        <authorList>
            <person name="Eastman K.E."/>
            <person name="Pendleton A.L."/>
            <person name="Shaikh M.A."/>
            <person name="Suttiyut T."/>
            <person name="Ogas R."/>
            <person name="Tomko P."/>
            <person name="Gavelis G."/>
            <person name="Widhalm J.R."/>
            <person name="Wisecaver J.H."/>
        </authorList>
    </citation>
    <scope>NUCLEOTIDE SEQUENCE</scope>
    <source>
        <strain evidence="2">ECLA1</strain>
    </source>
</reference>
<dbReference type="PANTHER" id="PTHR21301">
    <property type="entry name" value="REVERSE TRANSCRIPTASE"/>
    <property type="match status" value="1"/>
</dbReference>
<evidence type="ECO:0000313" key="2">
    <source>
        <dbReference type="EMBL" id="KAK3727020.1"/>
    </source>
</evidence>
<organism evidence="2 3">
    <name type="scientific">Elysia crispata</name>
    <name type="common">lettuce slug</name>
    <dbReference type="NCBI Taxonomy" id="231223"/>
    <lineage>
        <taxon>Eukaryota</taxon>
        <taxon>Metazoa</taxon>
        <taxon>Spiralia</taxon>
        <taxon>Lophotrochozoa</taxon>
        <taxon>Mollusca</taxon>
        <taxon>Gastropoda</taxon>
        <taxon>Heterobranchia</taxon>
        <taxon>Euthyneura</taxon>
        <taxon>Panpulmonata</taxon>
        <taxon>Sacoglossa</taxon>
        <taxon>Placobranchoidea</taxon>
        <taxon>Plakobranchidae</taxon>
        <taxon>Elysia</taxon>
    </lineage>
</organism>